<dbReference type="AlphaFoldDB" id="A0A0P1FBN3"/>
<protein>
    <submittedName>
        <fullName evidence="7">Disulfide bond formation protein B</fullName>
    </submittedName>
</protein>
<feature type="transmembrane region" description="Helical" evidence="5">
    <location>
        <begin position="66"/>
        <end position="84"/>
    </location>
</feature>
<dbReference type="RefSeq" id="WP_370701668.1">
    <property type="nucleotide sequence ID" value="NZ_CYSB01000025.1"/>
</dbReference>
<dbReference type="InterPro" id="IPR003752">
    <property type="entry name" value="DiS_bond_form_DsbB/BdbC"/>
</dbReference>
<keyword evidence="8" id="KW-1185">Reference proteome</keyword>
<dbReference type="InterPro" id="IPR024199">
    <property type="entry name" value="Uncharacterised_DsbB"/>
</dbReference>
<dbReference type="PIRSF" id="PIRSF033913">
    <property type="entry name" value="S-S_format_DsbB"/>
    <property type="match status" value="1"/>
</dbReference>
<feature type="transmembrane region" description="Helical" evidence="5">
    <location>
        <begin position="132"/>
        <end position="151"/>
    </location>
</feature>
<evidence type="ECO:0000313" key="6">
    <source>
        <dbReference type="EMBL" id="CUH65661.1"/>
    </source>
</evidence>
<dbReference type="EMBL" id="CYSC01000007">
    <property type="protein sequence ID" value="CUH70614.1"/>
    <property type="molecule type" value="Genomic_DNA"/>
</dbReference>
<evidence type="ECO:0000256" key="1">
    <source>
        <dbReference type="ARBA" id="ARBA00004141"/>
    </source>
</evidence>
<evidence type="ECO:0000313" key="9">
    <source>
        <dbReference type="Proteomes" id="UP000051887"/>
    </source>
</evidence>
<organism evidence="7 9">
    <name type="scientific">Thalassovita autumnalis</name>
    <dbReference type="NCBI Taxonomy" id="2072972"/>
    <lineage>
        <taxon>Bacteria</taxon>
        <taxon>Pseudomonadati</taxon>
        <taxon>Pseudomonadota</taxon>
        <taxon>Alphaproteobacteria</taxon>
        <taxon>Rhodobacterales</taxon>
        <taxon>Roseobacteraceae</taxon>
        <taxon>Thalassovita</taxon>
    </lineage>
</organism>
<dbReference type="Proteomes" id="UP000051887">
    <property type="component" value="Unassembled WGS sequence"/>
</dbReference>
<proteinExistence type="predicted"/>
<evidence type="ECO:0000256" key="5">
    <source>
        <dbReference type="SAM" id="Phobius"/>
    </source>
</evidence>
<dbReference type="Gene3D" id="1.20.1550.10">
    <property type="entry name" value="DsbB-like"/>
    <property type="match status" value="1"/>
</dbReference>
<dbReference type="SUPFAM" id="SSF158442">
    <property type="entry name" value="DsbB-like"/>
    <property type="match status" value="1"/>
</dbReference>
<evidence type="ECO:0000256" key="3">
    <source>
        <dbReference type="ARBA" id="ARBA00022989"/>
    </source>
</evidence>
<dbReference type="Pfam" id="PF02600">
    <property type="entry name" value="DsbB"/>
    <property type="match status" value="1"/>
</dbReference>
<dbReference type="GO" id="GO:0015035">
    <property type="term" value="F:protein-disulfide reductase activity"/>
    <property type="evidence" value="ECO:0007669"/>
    <property type="project" value="InterPro"/>
</dbReference>
<evidence type="ECO:0000313" key="8">
    <source>
        <dbReference type="Proteomes" id="UP000051086"/>
    </source>
</evidence>
<gene>
    <name evidence="6" type="ORF">TL5118_01411</name>
    <name evidence="7" type="ORF">TL5120_00392</name>
</gene>
<reference evidence="7 9" key="2">
    <citation type="submission" date="2015-09" db="EMBL/GenBank/DDBJ databases">
        <authorList>
            <consortium name="Swine Surveillance"/>
        </authorList>
    </citation>
    <scope>NUCLEOTIDE SEQUENCE [LARGE SCALE GENOMIC DNA]</scope>
    <source>
        <strain evidence="7 9">5120</strain>
    </source>
</reference>
<dbReference type="GO" id="GO:0006457">
    <property type="term" value="P:protein folding"/>
    <property type="evidence" value="ECO:0007669"/>
    <property type="project" value="InterPro"/>
</dbReference>
<accession>A0A0P1FBN3</accession>
<evidence type="ECO:0000256" key="4">
    <source>
        <dbReference type="ARBA" id="ARBA00023136"/>
    </source>
</evidence>
<feature type="transmembrane region" description="Helical" evidence="5">
    <location>
        <begin position="9"/>
        <end position="31"/>
    </location>
</feature>
<keyword evidence="4 5" id="KW-0472">Membrane</keyword>
<comment type="subcellular location">
    <subcellularLocation>
        <location evidence="1">Membrane</location>
        <topology evidence="1">Multi-pass membrane protein</topology>
    </subcellularLocation>
</comment>
<name>A0A0P1FBN3_9RHOB</name>
<keyword evidence="3 5" id="KW-1133">Transmembrane helix</keyword>
<evidence type="ECO:0000313" key="7">
    <source>
        <dbReference type="EMBL" id="CUH70614.1"/>
    </source>
</evidence>
<dbReference type="GO" id="GO:0016020">
    <property type="term" value="C:membrane"/>
    <property type="evidence" value="ECO:0007669"/>
    <property type="project" value="UniProtKB-SubCell"/>
</dbReference>
<dbReference type="Proteomes" id="UP000051086">
    <property type="component" value="Unassembled WGS sequence"/>
</dbReference>
<dbReference type="EMBL" id="CYSB01000025">
    <property type="protein sequence ID" value="CUH65661.1"/>
    <property type="molecule type" value="Genomic_DNA"/>
</dbReference>
<evidence type="ECO:0000256" key="2">
    <source>
        <dbReference type="ARBA" id="ARBA00022692"/>
    </source>
</evidence>
<keyword evidence="2 5" id="KW-0812">Transmembrane</keyword>
<dbReference type="InterPro" id="IPR023380">
    <property type="entry name" value="DsbB-like_sf"/>
</dbReference>
<feature type="transmembrane region" description="Helical" evidence="5">
    <location>
        <begin position="43"/>
        <end position="61"/>
    </location>
</feature>
<sequence>MMSFDRRSLVALATLGSITLIGGAFMFQFLGYAPCKLCLWQRWPHAAAIAIGCIALTLGGLRIFSWLGAAAALTTGGLGVYHTGVERDWWEGPTSCSGSGNGLDMGNLLSTTGSDIVMCDQVVWQLMGLSMASWNAIASFVIAGIWIAAATRKA</sequence>
<reference evidence="6 8" key="1">
    <citation type="submission" date="2015-09" db="EMBL/GenBank/DDBJ databases">
        <authorList>
            <person name="Rodrigo-Torres L."/>
            <person name="Arahal D.R."/>
        </authorList>
    </citation>
    <scope>NUCLEOTIDE SEQUENCE [LARGE SCALE GENOMIC DNA]</scope>
    <source>
        <strain evidence="6 8">CECT 5118</strain>
    </source>
</reference>